<protein>
    <submittedName>
        <fullName evidence="1">Thymidylate synthase</fullName>
    </submittedName>
</protein>
<dbReference type="KEGG" id="melm:C7H73_11310"/>
<keyword evidence="2" id="KW-1185">Reference proteome</keyword>
<evidence type="ECO:0000313" key="2">
    <source>
        <dbReference type="Proteomes" id="UP000241829"/>
    </source>
</evidence>
<dbReference type="EMBL" id="CP027792">
    <property type="protein sequence ID" value="AVP58191.1"/>
    <property type="molecule type" value="Genomic_DNA"/>
</dbReference>
<organism evidence="1 2">
    <name type="scientific">Pulveribacter suum</name>
    <dbReference type="NCBI Taxonomy" id="2116657"/>
    <lineage>
        <taxon>Bacteria</taxon>
        <taxon>Pseudomonadati</taxon>
        <taxon>Pseudomonadota</taxon>
        <taxon>Betaproteobacteria</taxon>
        <taxon>Burkholderiales</taxon>
        <taxon>Comamonadaceae</taxon>
        <taxon>Pulveribacter</taxon>
    </lineage>
</organism>
<name>A0A2P1NMA4_9BURK</name>
<evidence type="ECO:0000313" key="1">
    <source>
        <dbReference type="EMBL" id="AVP58191.1"/>
    </source>
</evidence>
<dbReference type="Proteomes" id="UP000241829">
    <property type="component" value="Chromosome"/>
</dbReference>
<proteinExistence type="predicted"/>
<gene>
    <name evidence="1" type="ORF">C7H73_11310</name>
</gene>
<dbReference type="RefSeq" id="WP_106846744.1">
    <property type="nucleotide sequence ID" value="NZ_CP027792.1"/>
</dbReference>
<reference evidence="2" key="1">
    <citation type="submission" date="2018-03" db="EMBL/GenBank/DDBJ databases">
        <title>Genome sequencing of Melaminivora sp. strain SC2-7.</title>
        <authorList>
            <person name="Kim S.-J."/>
            <person name="Heo J."/>
            <person name="Ahn J.-H."/>
            <person name="Kwon S.-W."/>
        </authorList>
    </citation>
    <scope>NUCLEOTIDE SEQUENCE [LARGE SCALE GENOMIC DNA]</scope>
    <source>
        <strain evidence="2">SC2-7</strain>
    </source>
</reference>
<accession>A0A2P1NMA4</accession>
<dbReference type="OrthoDB" id="2111297at2"/>
<sequence length="283" mass="31742">MSKHASAIKPLLVDERNLSHAWARAFLHVTEHPGKEISPLIISVTGFEDDGAAIEDERVRGALEKALSIKGKRNIEDVAFTIFPQRLWKMAQGDRAKLFDMYKNAFPRYQAMNKSANRRGLYFQRLITQGPDQCQGNQLEWILSQFGGRQGVRDSMFQASIFDPARDHVADAQLQFPCLQHVSFQPTEEGLVVNAFYATQKLFTKAYGNYLGLAQLGAFMAHEMKKKLIRMNVFVGVEKFDEYPKSDAIFQPLVEAARACCVDEFTAAQGSTKDIASVVETAA</sequence>
<dbReference type="AlphaFoldDB" id="A0A2P1NMA4"/>